<gene>
    <name evidence="5" type="ORF">RR42_m0379</name>
</gene>
<evidence type="ECO:0000313" key="5">
    <source>
        <dbReference type="EMBL" id="AJG17793.1"/>
    </source>
</evidence>
<organism evidence="5 6">
    <name type="scientific">Cupriavidus basilensis</name>
    <dbReference type="NCBI Taxonomy" id="68895"/>
    <lineage>
        <taxon>Bacteria</taxon>
        <taxon>Pseudomonadati</taxon>
        <taxon>Pseudomonadota</taxon>
        <taxon>Betaproteobacteria</taxon>
        <taxon>Burkholderiales</taxon>
        <taxon>Burkholderiaceae</taxon>
        <taxon>Cupriavidus</taxon>
    </lineage>
</organism>
<evidence type="ECO:0000313" key="6">
    <source>
        <dbReference type="Proteomes" id="UP000031843"/>
    </source>
</evidence>
<dbReference type="Proteomes" id="UP000031843">
    <property type="component" value="Chromosome main"/>
</dbReference>
<dbReference type="STRING" id="68895.RR42_m0379"/>
<comment type="similarity">
    <text evidence="1">Belongs to the ComF/GntX family.</text>
</comment>
<evidence type="ECO:0000256" key="2">
    <source>
        <dbReference type="SAM" id="MobiDB-lite"/>
    </source>
</evidence>
<dbReference type="Gene3D" id="3.40.50.2020">
    <property type="match status" value="1"/>
</dbReference>
<keyword evidence="5" id="KW-0328">Glycosyltransferase</keyword>
<reference evidence="5 6" key="1">
    <citation type="journal article" date="2015" name="Genome Announc.">
        <title>Complete Genome Sequence of Cupriavidus basilensis 4G11, Isolated from the Oak Ridge Field Research Center Site.</title>
        <authorList>
            <person name="Ray J."/>
            <person name="Waters R.J."/>
            <person name="Skerker J.M."/>
            <person name="Kuehl J.V."/>
            <person name="Price M.N."/>
            <person name="Huang J."/>
            <person name="Chakraborty R."/>
            <person name="Arkin A.P."/>
            <person name="Deutschbauer A."/>
        </authorList>
    </citation>
    <scope>NUCLEOTIDE SEQUENCE [LARGE SCALE GENOMIC DNA]</scope>
    <source>
        <strain evidence="5">4G11</strain>
    </source>
</reference>
<dbReference type="InterPro" id="IPR044005">
    <property type="entry name" value="DZR_2"/>
</dbReference>
<feature type="region of interest" description="Disordered" evidence="2">
    <location>
        <begin position="1"/>
        <end position="34"/>
    </location>
</feature>
<feature type="domain" description="Phosphoribosyltransferase" evidence="3">
    <location>
        <begin position="194"/>
        <end position="284"/>
    </location>
</feature>
<dbReference type="PANTHER" id="PTHR47505:SF1">
    <property type="entry name" value="DNA UTILIZATION PROTEIN YHGH"/>
    <property type="match status" value="1"/>
</dbReference>
<keyword evidence="5" id="KW-0808">Transferase</keyword>
<dbReference type="InterPro" id="IPR000836">
    <property type="entry name" value="PRTase_dom"/>
</dbReference>
<dbReference type="KEGG" id="cbw:RR42_m0379"/>
<dbReference type="InterPro" id="IPR051910">
    <property type="entry name" value="ComF/GntX_DNA_util-trans"/>
</dbReference>
<dbReference type="GO" id="GO:0016757">
    <property type="term" value="F:glycosyltransferase activity"/>
    <property type="evidence" value="ECO:0007669"/>
    <property type="project" value="UniProtKB-KW"/>
</dbReference>
<proteinExistence type="inferred from homology"/>
<dbReference type="AlphaFoldDB" id="A0A0C4Y4N3"/>
<name>A0A0C4Y4N3_9BURK</name>
<dbReference type="PANTHER" id="PTHR47505">
    <property type="entry name" value="DNA UTILIZATION PROTEIN YHGH"/>
    <property type="match status" value="1"/>
</dbReference>
<dbReference type="CDD" id="cd06223">
    <property type="entry name" value="PRTases_typeI"/>
    <property type="match status" value="1"/>
</dbReference>
<accession>A0A0C4Y4N3</accession>
<dbReference type="Pfam" id="PF18912">
    <property type="entry name" value="DZR_2"/>
    <property type="match status" value="1"/>
</dbReference>
<evidence type="ECO:0000259" key="3">
    <source>
        <dbReference type="Pfam" id="PF00156"/>
    </source>
</evidence>
<feature type="domain" description="Double zinc ribbon" evidence="4">
    <location>
        <begin position="54"/>
        <end position="112"/>
    </location>
</feature>
<dbReference type="Pfam" id="PF00156">
    <property type="entry name" value="Pribosyltran"/>
    <property type="match status" value="1"/>
</dbReference>
<sequence length="289" mass="29822">MRAPAGAATGSQVYAPTAGPAADGPDVPHAAVAPVPCPQARPGESALRHHARRLLRTLLPAACALCGTVQDETVCAGCALELLAPLPRCRCCARPLGRSAGPGAASLCAQCRYEPPPFDDALVLGDYARPQDGLVLALKFGGVLPLADWLGGELARRWQAESGRSGLALPDVLAPIPLSAQRLAERGFNQSWEIARPLARRLGVRAAPTLLARLRDTPAQATLDLPARQANLQDAFGLGASHDVAGQHVGLVDDVMTSGATLGEAARVLKANGAARVTLVVALRTPGPA</sequence>
<keyword evidence="6" id="KW-1185">Reference proteome</keyword>
<protein>
    <submittedName>
        <fullName evidence="5">Competence protein F-like protein containing a phosphoribosyltransferase domain</fullName>
    </submittedName>
</protein>
<dbReference type="EMBL" id="CP010536">
    <property type="protein sequence ID" value="AJG17793.1"/>
    <property type="molecule type" value="Genomic_DNA"/>
</dbReference>
<evidence type="ECO:0000259" key="4">
    <source>
        <dbReference type="Pfam" id="PF18912"/>
    </source>
</evidence>
<dbReference type="SUPFAM" id="SSF53271">
    <property type="entry name" value="PRTase-like"/>
    <property type="match status" value="1"/>
</dbReference>
<feature type="compositionally biased region" description="Low complexity" evidence="2">
    <location>
        <begin position="15"/>
        <end position="34"/>
    </location>
</feature>
<evidence type="ECO:0000256" key="1">
    <source>
        <dbReference type="ARBA" id="ARBA00008007"/>
    </source>
</evidence>
<dbReference type="InterPro" id="IPR029057">
    <property type="entry name" value="PRTase-like"/>
</dbReference>